<dbReference type="SUPFAM" id="SSF81573">
    <property type="entry name" value="F1F0 ATP synthase subunit B, membrane domain"/>
    <property type="match status" value="1"/>
</dbReference>
<keyword evidence="17" id="KW-1185">Reference proteome</keyword>
<evidence type="ECO:0000256" key="15">
    <source>
        <dbReference type="SAM" id="Coils"/>
    </source>
</evidence>
<comment type="function">
    <text evidence="13">Component of the F(0) channel, it forms part of the peripheral stalk, linking F(1) to F(0).</text>
</comment>
<evidence type="ECO:0000256" key="12">
    <source>
        <dbReference type="ARBA" id="ARBA00037847"/>
    </source>
</evidence>
<evidence type="ECO:0000256" key="4">
    <source>
        <dbReference type="ARBA" id="ARBA00022547"/>
    </source>
</evidence>
<dbReference type="InterPro" id="IPR028987">
    <property type="entry name" value="ATP_synth_B-like_membr_sf"/>
</dbReference>
<comment type="caution">
    <text evidence="16">The sequence shown here is derived from an EMBL/GenBank/DDBJ whole genome shotgun (WGS) entry which is preliminary data.</text>
</comment>
<keyword evidence="10 13" id="KW-0066">ATP synthesis</keyword>
<protein>
    <recommendedName>
        <fullName evidence="13">ATP synthase subunit b</fullName>
    </recommendedName>
    <alternativeName>
        <fullName evidence="13">ATP synthase F(0) sector subunit b</fullName>
    </alternativeName>
    <alternativeName>
        <fullName evidence="13">ATPase subunit I</fullName>
    </alternativeName>
    <alternativeName>
        <fullName evidence="13">F-type ATPase subunit b</fullName>
        <shortName evidence="13">F-ATPase subunit b</shortName>
    </alternativeName>
</protein>
<evidence type="ECO:0000256" key="7">
    <source>
        <dbReference type="ARBA" id="ARBA00022989"/>
    </source>
</evidence>
<comment type="subunit">
    <text evidence="13">F-type ATPases have 2 components, F(1) - the catalytic core - and F(0) - the membrane proton channel. F(1) has five subunits: alpha(3), beta(3), gamma(1), delta(1), epsilon(1). F(0) has three main subunits: a(1), b(2) and c(10-14). The alpha and beta chains form an alternating ring which encloses part of the gamma chain. F(1) is attached to F(0) by a central stalk formed by the gamma and epsilon chains, while a peripheral stalk is formed by the delta and b chains.</text>
</comment>
<evidence type="ECO:0000256" key="5">
    <source>
        <dbReference type="ARBA" id="ARBA00022692"/>
    </source>
</evidence>
<keyword evidence="8 13" id="KW-0406">Ion transport</keyword>
<keyword evidence="4 13" id="KW-0138">CF(0)</keyword>
<feature type="coiled-coil region" evidence="15">
    <location>
        <begin position="48"/>
        <end position="133"/>
    </location>
</feature>
<evidence type="ECO:0000256" key="6">
    <source>
        <dbReference type="ARBA" id="ARBA00022781"/>
    </source>
</evidence>
<evidence type="ECO:0000256" key="11">
    <source>
        <dbReference type="ARBA" id="ARBA00025198"/>
    </source>
</evidence>
<sequence>MLDMKELLFLTTEHSSHQGFNLANIAVDIIAVIILFWALYKYAWGKLINMLDERQKLVNSQLDDAEKNQKESLALVKENQEKLAKAQSTIKEMMENARKQSKLEKENILNDAKTEVELLKENARRDIEDEKNKALDEITKQITDLSVLVASKIIEKQLDKKSQSELVEKIIKEVGDK</sequence>
<proteinExistence type="inferred from homology"/>
<reference evidence="16 17" key="1">
    <citation type="submission" date="2016-01" db="EMBL/GenBank/DDBJ databases">
        <authorList>
            <person name="Mitreva M."/>
            <person name="Pepin K.H."/>
            <person name="Mihindukulasuriya K.A."/>
            <person name="Fulton R."/>
            <person name="Fronick C."/>
            <person name="O'Laughlin M."/>
            <person name="Miner T."/>
            <person name="Herter B."/>
            <person name="Rosa B.A."/>
            <person name="Cordes M."/>
            <person name="Tomlinson C."/>
            <person name="Wollam A."/>
            <person name="Palsikar V.B."/>
            <person name="Mardis E.R."/>
            <person name="Wilson R.K."/>
        </authorList>
    </citation>
    <scope>NUCLEOTIDE SEQUENCE [LARGE SCALE GENOMIC DNA]</scope>
    <source>
        <strain evidence="16 17">KA00071</strain>
    </source>
</reference>
<evidence type="ECO:0000256" key="13">
    <source>
        <dbReference type="HAMAP-Rule" id="MF_01398"/>
    </source>
</evidence>
<evidence type="ECO:0000256" key="14">
    <source>
        <dbReference type="RuleBase" id="RU003848"/>
    </source>
</evidence>
<comment type="similarity">
    <text evidence="1 13 14">Belongs to the ATPase B chain family.</text>
</comment>
<comment type="function">
    <text evidence="11 13">F(1)F(0) ATP synthase produces ATP from ADP in the presence of a proton or sodium gradient. F-type ATPases consist of two structural domains, F(1) containing the extramembraneous catalytic core and F(0) containing the membrane proton channel, linked together by a central stalk and a peripheral stalk. During catalysis, ATP synthesis in the catalytic domain of F(1) is coupled via a rotary mechanism of the central stalk subunits to proton translocation.</text>
</comment>
<dbReference type="EMBL" id="LSDB01000063">
    <property type="protein sequence ID" value="KXB55820.1"/>
    <property type="molecule type" value="Genomic_DNA"/>
</dbReference>
<keyword evidence="15" id="KW-0175">Coiled coil</keyword>
<gene>
    <name evidence="13" type="primary">atpF</name>
    <name evidence="16" type="ORF">HMPREF1871_01142</name>
</gene>
<dbReference type="InterPro" id="IPR050059">
    <property type="entry name" value="ATP_synthase_B_chain"/>
</dbReference>
<keyword evidence="6 13" id="KW-0375">Hydrogen ion transport</keyword>
<dbReference type="CDD" id="cd06503">
    <property type="entry name" value="ATP-synt_Fo_b"/>
    <property type="match status" value="1"/>
</dbReference>
<evidence type="ECO:0000256" key="1">
    <source>
        <dbReference type="ARBA" id="ARBA00005513"/>
    </source>
</evidence>
<comment type="subcellular location">
    <subcellularLocation>
        <location evidence="13">Cell membrane</location>
        <topology evidence="13">Single-pass membrane protein</topology>
    </subcellularLocation>
    <subcellularLocation>
        <location evidence="12">Endomembrane system</location>
        <topology evidence="12">Single-pass membrane protein</topology>
    </subcellularLocation>
</comment>
<accession>A0ABR5TKJ1</accession>
<name>A0ABR5TKJ1_9BACL</name>
<dbReference type="InterPro" id="IPR005864">
    <property type="entry name" value="ATP_synth_F0_bsu_bac"/>
</dbReference>
<evidence type="ECO:0000256" key="10">
    <source>
        <dbReference type="ARBA" id="ARBA00023310"/>
    </source>
</evidence>
<dbReference type="InterPro" id="IPR002146">
    <property type="entry name" value="ATP_synth_b/b'su_bac/chlpt"/>
</dbReference>
<evidence type="ECO:0000313" key="17">
    <source>
        <dbReference type="Proteomes" id="UP000070467"/>
    </source>
</evidence>
<dbReference type="PANTHER" id="PTHR33445:SF1">
    <property type="entry name" value="ATP SYNTHASE SUBUNIT B"/>
    <property type="match status" value="1"/>
</dbReference>
<evidence type="ECO:0000256" key="8">
    <source>
        <dbReference type="ARBA" id="ARBA00023065"/>
    </source>
</evidence>
<evidence type="ECO:0000313" key="16">
    <source>
        <dbReference type="EMBL" id="KXB55820.1"/>
    </source>
</evidence>
<dbReference type="NCBIfam" id="TIGR01144">
    <property type="entry name" value="ATP_synt_b"/>
    <property type="match status" value="1"/>
</dbReference>
<keyword evidence="3 13" id="KW-1003">Cell membrane</keyword>
<keyword evidence="5 13" id="KW-0812">Transmembrane</keyword>
<organism evidence="16 17">
    <name type="scientific">Gemelliphila asaccharolytica</name>
    <dbReference type="NCBI Taxonomy" id="502393"/>
    <lineage>
        <taxon>Bacteria</taxon>
        <taxon>Bacillati</taxon>
        <taxon>Bacillota</taxon>
        <taxon>Bacilli</taxon>
        <taxon>Bacillales</taxon>
        <taxon>Gemellaceae</taxon>
        <taxon>Gemelliphila</taxon>
    </lineage>
</organism>
<keyword evidence="7 13" id="KW-1133">Transmembrane helix</keyword>
<keyword evidence="9 13" id="KW-0472">Membrane</keyword>
<dbReference type="Pfam" id="PF00430">
    <property type="entry name" value="ATP-synt_B"/>
    <property type="match status" value="1"/>
</dbReference>
<evidence type="ECO:0000256" key="3">
    <source>
        <dbReference type="ARBA" id="ARBA00022475"/>
    </source>
</evidence>
<evidence type="ECO:0000256" key="2">
    <source>
        <dbReference type="ARBA" id="ARBA00022448"/>
    </source>
</evidence>
<dbReference type="HAMAP" id="MF_01398">
    <property type="entry name" value="ATP_synth_b_bprime"/>
    <property type="match status" value="1"/>
</dbReference>
<keyword evidence="2 13" id="KW-0813">Transport</keyword>
<dbReference type="PANTHER" id="PTHR33445">
    <property type="entry name" value="ATP SYNTHASE SUBUNIT B', CHLOROPLASTIC"/>
    <property type="match status" value="1"/>
</dbReference>
<feature type="transmembrane region" description="Helical" evidence="13">
    <location>
        <begin position="20"/>
        <end position="40"/>
    </location>
</feature>
<evidence type="ECO:0000256" key="9">
    <source>
        <dbReference type="ARBA" id="ARBA00023136"/>
    </source>
</evidence>
<dbReference type="Proteomes" id="UP000070467">
    <property type="component" value="Unassembled WGS sequence"/>
</dbReference>